<sequence length="209" mass="21526">MTDNPYGPVTPPSSSTPYPELRYDSAGRPLSGSTSPAGGYGASGGGGTSGLGPYTPGQYSGGTAAAAPYGGDPYGTPTGYPQGATGHQQGPAGYPQGPAGYQPAYGAQTYQQGTDTTLVVVAWIAAVFTGFYMLPWAIAVTRRHDSTVAIALVTLFTGWTGIGWIIGLIWSLTGTTRTSTLPPPGWYPSPTGVGQQFWDGYAWTGHTHP</sequence>
<reference evidence="3 4" key="1">
    <citation type="submission" date="2020-09" db="EMBL/GenBank/DDBJ databases">
        <title>Flavimobilis rhizosphaerae sp. nov., isolated from rhizosphere soil of Spartina alterniflora.</title>
        <authorList>
            <person name="Hanqin C."/>
        </authorList>
    </citation>
    <scope>NUCLEOTIDE SEQUENCE [LARGE SCALE GENOMIC DNA]</scope>
    <source>
        <strain evidence="3 4">GY 10621</strain>
    </source>
</reference>
<proteinExistence type="predicted"/>
<evidence type="ECO:0000256" key="2">
    <source>
        <dbReference type="SAM" id="Phobius"/>
    </source>
</evidence>
<protein>
    <submittedName>
        <fullName evidence="3">Superinfection immunity protein</fullName>
    </submittedName>
</protein>
<evidence type="ECO:0000313" key="4">
    <source>
        <dbReference type="Proteomes" id="UP000642107"/>
    </source>
</evidence>
<organism evidence="3 4">
    <name type="scientific">Flavimobilis rhizosphaerae</name>
    <dbReference type="NCBI Taxonomy" id="2775421"/>
    <lineage>
        <taxon>Bacteria</taxon>
        <taxon>Bacillati</taxon>
        <taxon>Actinomycetota</taxon>
        <taxon>Actinomycetes</taxon>
        <taxon>Micrococcales</taxon>
        <taxon>Jonesiaceae</taxon>
        <taxon>Flavimobilis</taxon>
    </lineage>
</organism>
<feature type="transmembrane region" description="Helical" evidence="2">
    <location>
        <begin position="150"/>
        <end position="172"/>
    </location>
</feature>
<feature type="transmembrane region" description="Helical" evidence="2">
    <location>
        <begin position="118"/>
        <end position="138"/>
    </location>
</feature>
<feature type="region of interest" description="Disordered" evidence="1">
    <location>
        <begin position="1"/>
        <end position="55"/>
    </location>
</feature>
<feature type="region of interest" description="Disordered" evidence="1">
    <location>
        <begin position="70"/>
        <end position="95"/>
    </location>
</feature>
<dbReference type="Proteomes" id="UP000642107">
    <property type="component" value="Unassembled WGS sequence"/>
</dbReference>
<evidence type="ECO:0000313" key="3">
    <source>
        <dbReference type="EMBL" id="MBD9697964.1"/>
    </source>
</evidence>
<gene>
    <name evidence="3" type="ORF">IGS67_00410</name>
</gene>
<keyword evidence="4" id="KW-1185">Reference proteome</keyword>
<keyword evidence="2" id="KW-0812">Transmembrane</keyword>
<dbReference type="Pfam" id="PF14373">
    <property type="entry name" value="Imm_superinfect"/>
    <property type="match status" value="1"/>
</dbReference>
<comment type="caution">
    <text evidence="3">The sequence shown here is derived from an EMBL/GenBank/DDBJ whole genome shotgun (WGS) entry which is preliminary data.</text>
</comment>
<feature type="compositionally biased region" description="Gly residues" evidence="1">
    <location>
        <begin position="38"/>
        <end position="50"/>
    </location>
</feature>
<evidence type="ECO:0000256" key="1">
    <source>
        <dbReference type="SAM" id="MobiDB-lite"/>
    </source>
</evidence>
<dbReference type="EMBL" id="JACZDF010000001">
    <property type="protein sequence ID" value="MBD9697964.1"/>
    <property type="molecule type" value="Genomic_DNA"/>
</dbReference>
<dbReference type="InterPro" id="IPR016410">
    <property type="entry name" value="Phage_imm"/>
</dbReference>
<keyword evidence="2" id="KW-0472">Membrane</keyword>
<dbReference type="RefSeq" id="WP_192276654.1">
    <property type="nucleotide sequence ID" value="NZ_JACZDF010000001.1"/>
</dbReference>
<keyword evidence="2" id="KW-1133">Transmembrane helix</keyword>
<name>A0ABR9DM37_9MICO</name>
<accession>A0ABR9DM37</accession>